<evidence type="ECO:0000256" key="5">
    <source>
        <dbReference type="SAM" id="MobiDB-lite"/>
    </source>
</evidence>
<proteinExistence type="inferred from homology"/>
<keyword evidence="4" id="KW-0187">Copper transport</keyword>
<evidence type="ECO:0000313" key="6">
    <source>
        <dbReference type="EMBL" id="RAK96889.1"/>
    </source>
</evidence>
<comment type="subcellular location">
    <subcellularLocation>
        <location evidence="4">Membrane</location>
        <topology evidence="4">Multi-pass membrane protein</topology>
    </subcellularLocation>
</comment>
<dbReference type="PANTHER" id="PTHR12483:SF120">
    <property type="entry name" value="HIGH-AFFINITY COPPER TRANSPORTER CTRA2"/>
    <property type="match status" value="1"/>
</dbReference>
<dbReference type="GO" id="GO:0005375">
    <property type="term" value="F:copper ion transmembrane transporter activity"/>
    <property type="evidence" value="ECO:0007669"/>
    <property type="project" value="UniProtKB-UniRule"/>
</dbReference>
<dbReference type="Pfam" id="PF04145">
    <property type="entry name" value="Ctr"/>
    <property type="match status" value="1"/>
</dbReference>
<evidence type="ECO:0000256" key="3">
    <source>
        <dbReference type="ARBA" id="ARBA00023136"/>
    </source>
</evidence>
<accession>A0A395GN33</accession>
<gene>
    <name evidence="6" type="ORF">BO80DRAFT_458630</name>
</gene>
<keyword evidence="3 4" id="KW-0472">Membrane</keyword>
<keyword evidence="1 4" id="KW-0812">Transmembrane</keyword>
<dbReference type="VEuPathDB" id="FungiDB:BO80DRAFT_458630"/>
<keyword evidence="7" id="KW-1185">Reference proteome</keyword>
<comment type="similarity">
    <text evidence="4">Belongs to the copper transporter (Ctr) (TC 1.A.56) family. SLC31A subfamily.</text>
</comment>
<evidence type="ECO:0000256" key="1">
    <source>
        <dbReference type="ARBA" id="ARBA00022692"/>
    </source>
</evidence>
<dbReference type="RefSeq" id="XP_025571217.1">
    <property type="nucleotide sequence ID" value="XM_025722299.1"/>
</dbReference>
<dbReference type="InterPro" id="IPR007274">
    <property type="entry name" value="Cop_transporter"/>
</dbReference>
<dbReference type="AlphaFoldDB" id="A0A395GN33"/>
<evidence type="ECO:0000256" key="4">
    <source>
        <dbReference type="RuleBase" id="RU367022"/>
    </source>
</evidence>
<feature type="transmembrane region" description="Helical" evidence="4">
    <location>
        <begin position="86"/>
        <end position="106"/>
    </location>
</feature>
<protein>
    <recommendedName>
        <fullName evidence="4">Copper transport protein</fullName>
    </recommendedName>
</protein>
<feature type="region of interest" description="Disordered" evidence="5">
    <location>
        <begin position="1"/>
        <end position="25"/>
    </location>
</feature>
<keyword evidence="4" id="KW-0406">Ion transport</keyword>
<keyword evidence="4" id="KW-0186">Copper</keyword>
<dbReference type="EMBL" id="KZ824469">
    <property type="protein sequence ID" value="RAK96889.1"/>
    <property type="molecule type" value="Genomic_DNA"/>
</dbReference>
<dbReference type="STRING" id="1448316.A0A395GN33"/>
<dbReference type="OrthoDB" id="73901at2759"/>
<keyword evidence="2 4" id="KW-1133">Transmembrane helix</keyword>
<evidence type="ECO:0000313" key="7">
    <source>
        <dbReference type="Proteomes" id="UP000249402"/>
    </source>
</evidence>
<keyword evidence="4" id="KW-0813">Transport</keyword>
<dbReference type="GeneID" id="37227164"/>
<dbReference type="GO" id="GO:0005886">
    <property type="term" value="C:plasma membrane"/>
    <property type="evidence" value="ECO:0007669"/>
    <property type="project" value="TreeGrafter"/>
</dbReference>
<evidence type="ECO:0000256" key="2">
    <source>
        <dbReference type="ARBA" id="ARBA00022989"/>
    </source>
</evidence>
<sequence length="231" mass="24972">MDMASTSTTMAGMSMSMATSSSSSTSTSMTMAMATSTSMSMPMSTSSSSSSSSSSMDMSSMSMSMVFTNSHDTPLFSSQWTPSSSGTYAGTCIFLIVLAIIGRCLVAFKALMERRWLDAHLNRRYVAISGKSTEAGRIEADPDAKVASLVTAQGVEEKVKVVRKVSHQPLPWRFSVDLPRAIMYLFITGVSYLLMLAVMTMNVGYFCSVLAGAFLGELAVGRFIQWNEHDH</sequence>
<feature type="transmembrane region" description="Helical" evidence="4">
    <location>
        <begin position="181"/>
        <end position="197"/>
    </location>
</feature>
<organism evidence="6 7">
    <name type="scientific">Aspergillus ibericus CBS 121593</name>
    <dbReference type="NCBI Taxonomy" id="1448316"/>
    <lineage>
        <taxon>Eukaryota</taxon>
        <taxon>Fungi</taxon>
        <taxon>Dikarya</taxon>
        <taxon>Ascomycota</taxon>
        <taxon>Pezizomycotina</taxon>
        <taxon>Eurotiomycetes</taxon>
        <taxon>Eurotiomycetidae</taxon>
        <taxon>Eurotiales</taxon>
        <taxon>Aspergillaceae</taxon>
        <taxon>Aspergillus</taxon>
        <taxon>Aspergillus subgen. Circumdati</taxon>
    </lineage>
</organism>
<reference evidence="6 7" key="1">
    <citation type="submission" date="2018-02" db="EMBL/GenBank/DDBJ databases">
        <title>The genomes of Aspergillus section Nigri reveals drivers in fungal speciation.</title>
        <authorList>
            <consortium name="DOE Joint Genome Institute"/>
            <person name="Vesth T.C."/>
            <person name="Nybo J."/>
            <person name="Theobald S."/>
            <person name="Brandl J."/>
            <person name="Frisvad J.C."/>
            <person name="Nielsen K.F."/>
            <person name="Lyhne E.K."/>
            <person name="Kogle M.E."/>
            <person name="Kuo A."/>
            <person name="Riley R."/>
            <person name="Clum A."/>
            <person name="Nolan M."/>
            <person name="Lipzen A."/>
            <person name="Salamov A."/>
            <person name="Henrissat B."/>
            <person name="Wiebenga A."/>
            <person name="De vries R.P."/>
            <person name="Grigoriev I.V."/>
            <person name="Mortensen U.H."/>
            <person name="Andersen M.R."/>
            <person name="Baker S.E."/>
        </authorList>
    </citation>
    <scope>NUCLEOTIDE SEQUENCE [LARGE SCALE GENOMIC DNA]</scope>
    <source>
        <strain evidence="6 7">CBS 121593</strain>
    </source>
</reference>
<dbReference type="Proteomes" id="UP000249402">
    <property type="component" value="Unassembled WGS sequence"/>
</dbReference>
<name>A0A395GN33_9EURO</name>
<feature type="region of interest" description="Disordered" evidence="5">
    <location>
        <begin position="38"/>
        <end position="57"/>
    </location>
</feature>
<dbReference type="PANTHER" id="PTHR12483">
    <property type="entry name" value="SOLUTE CARRIER FAMILY 31 COPPER TRANSPORTERS"/>
    <property type="match status" value="1"/>
</dbReference>